<feature type="domain" description="Protein kinase" evidence="9">
    <location>
        <begin position="1"/>
        <end position="245"/>
    </location>
</feature>
<reference evidence="10 11" key="1">
    <citation type="journal article" date="2019" name="Nat. Ecol. Evol.">
        <title>Megaphylogeny resolves global patterns of mushroom evolution.</title>
        <authorList>
            <person name="Varga T."/>
            <person name="Krizsan K."/>
            <person name="Foldi C."/>
            <person name="Dima B."/>
            <person name="Sanchez-Garcia M."/>
            <person name="Sanchez-Ramirez S."/>
            <person name="Szollosi G.J."/>
            <person name="Szarkandi J.G."/>
            <person name="Papp V."/>
            <person name="Albert L."/>
            <person name="Andreopoulos W."/>
            <person name="Angelini C."/>
            <person name="Antonin V."/>
            <person name="Barry K.W."/>
            <person name="Bougher N.L."/>
            <person name="Buchanan P."/>
            <person name="Buyck B."/>
            <person name="Bense V."/>
            <person name="Catcheside P."/>
            <person name="Chovatia M."/>
            <person name="Cooper J."/>
            <person name="Damon W."/>
            <person name="Desjardin D."/>
            <person name="Finy P."/>
            <person name="Geml J."/>
            <person name="Haridas S."/>
            <person name="Hughes K."/>
            <person name="Justo A."/>
            <person name="Karasinski D."/>
            <person name="Kautmanova I."/>
            <person name="Kiss B."/>
            <person name="Kocsube S."/>
            <person name="Kotiranta H."/>
            <person name="LaButti K.M."/>
            <person name="Lechner B.E."/>
            <person name="Liimatainen K."/>
            <person name="Lipzen A."/>
            <person name="Lukacs Z."/>
            <person name="Mihaltcheva S."/>
            <person name="Morgado L.N."/>
            <person name="Niskanen T."/>
            <person name="Noordeloos M.E."/>
            <person name="Ohm R.A."/>
            <person name="Ortiz-Santana B."/>
            <person name="Ovrebo C."/>
            <person name="Racz N."/>
            <person name="Riley R."/>
            <person name="Savchenko A."/>
            <person name="Shiryaev A."/>
            <person name="Soop K."/>
            <person name="Spirin V."/>
            <person name="Szebenyi C."/>
            <person name="Tomsovsky M."/>
            <person name="Tulloss R.E."/>
            <person name="Uehling J."/>
            <person name="Grigoriev I.V."/>
            <person name="Vagvolgyi C."/>
            <person name="Papp T."/>
            <person name="Martin F.M."/>
            <person name="Miettinen O."/>
            <person name="Hibbett D.S."/>
            <person name="Nagy L.G."/>
        </authorList>
    </citation>
    <scope>NUCLEOTIDE SEQUENCE [LARGE SCALE GENOMIC DNA]</scope>
    <source>
        <strain evidence="10 11">CBS 121175</strain>
    </source>
</reference>
<organism evidence="10 11">
    <name type="scientific">Coprinopsis marcescibilis</name>
    <name type="common">Agaric fungus</name>
    <name type="synonym">Psathyrella marcescibilis</name>
    <dbReference type="NCBI Taxonomy" id="230819"/>
    <lineage>
        <taxon>Eukaryota</taxon>
        <taxon>Fungi</taxon>
        <taxon>Dikarya</taxon>
        <taxon>Basidiomycota</taxon>
        <taxon>Agaricomycotina</taxon>
        <taxon>Agaricomycetes</taxon>
        <taxon>Agaricomycetidae</taxon>
        <taxon>Agaricales</taxon>
        <taxon>Agaricineae</taxon>
        <taxon>Psathyrellaceae</taxon>
        <taxon>Coprinopsis</taxon>
    </lineage>
</organism>
<dbReference type="Gene3D" id="1.10.510.10">
    <property type="entry name" value="Transferase(Phosphotransferase) domain 1"/>
    <property type="match status" value="1"/>
</dbReference>
<dbReference type="Pfam" id="PF00069">
    <property type="entry name" value="Pkinase"/>
    <property type="match status" value="1"/>
</dbReference>
<evidence type="ECO:0000313" key="10">
    <source>
        <dbReference type="EMBL" id="TFK18676.1"/>
    </source>
</evidence>
<dbReference type="InterPro" id="IPR008271">
    <property type="entry name" value="Ser/Thr_kinase_AS"/>
</dbReference>
<keyword evidence="6" id="KW-0067">ATP-binding</keyword>
<protein>
    <recommendedName>
        <fullName evidence="1">non-specific serine/threonine protein kinase</fullName>
        <ecNumber evidence="1">2.7.11.1</ecNumber>
    </recommendedName>
</protein>
<name>A0A5C3KF29_COPMA</name>
<keyword evidence="5 10" id="KW-0418">Kinase</keyword>
<dbReference type="STRING" id="230819.A0A5C3KF29"/>
<evidence type="ECO:0000256" key="8">
    <source>
        <dbReference type="ARBA" id="ARBA00048679"/>
    </source>
</evidence>
<feature type="non-terminal residue" evidence="10">
    <location>
        <position position="245"/>
    </location>
</feature>
<keyword evidence="11" id="KW-1185">Reference proteome</keyword>
<dbReference type="SMART" id="SM00220">
    <property type="entry name" value="S_TKc"/>
    <property type="match status" value="1"/>
</dbReference>
<comment type="catalytic activity">
    <reaction evidence="7">
        <text>L-threonyl-[protein] + ATP = O-phospho-L-threonyl-[protein] + ADP + H(+)</text>
        <dbReference type="Rhea" id="RHEA:46608"/>
        <dbReference type="Rhea" id="RHEA-COMP:11060"/>
        <dbReference type="Rhea" id="RHEA-COMP:11605"/>
        <dbReference type="ChEBI" id="CHEBI:15378"/>
        <dbReference type="ChEBI" id="CHEBI:30013"/>
        <dbReference type="ChEBI" id="CHEBI:30616"/>
        <dbReference type="ChEBI" id="CHEBI:61977"/>
        <dbReference type="ChEBI" id="CHEBI:456216"/>
        <dbReference type="EC" id="2.7.11.1"/>
    </reaction>
</comment>
<evidence type="ECO:0000256" key="2">
    <source>
        <dbReference type="ARBA" id="ARBA00022527"/>
    </source>
</evidence>
<dbReference type="SUPFAM" id="SSF56112">
    <property type="entry name" value="Protein kinase-like (PK-like)"/>
    <property type="match status" value="1"/>
</dbReference>
<evidence type="ECO:0000256" key="4">
    <source>
        <dbReference type="ARBA" id="ARBA00022741"/>
    </source>
</evidence>
<gene>
    <name evidence="10" type="ORF">FA15DRAFT_549809</name>
</gene>
<dbReference type="EMBL" id="ML210385">
    <property type="protein sequence ID" value="TFK18676.1"/>
    <property type="molecule type" value="Genomic_DNA"/>
</dbReference>
<proteinExistence type="predicted"/>
<evidence type="ECO:0000256" key="1">
    <source>
        <dbReference type="ARBA" id="ARBA00012513"/>
    </source>
</evidence>
<evidence type="ECO:0000313" key="11">
    <source>
        <dbReference type="Proteomes" id="UP000307440"/>
    </source>
</evidence>
<evidence type="ECO:0000256" key="3">
    <source>
        <dbReference type="ARBA" id="ARBA00022679"/>
    </source>
</evidence>
<dbReference type="EC" id="2.7.11.1" evidence="1"/>
<dbReference type="GO" id="GO:0004674">
    <property type="term" value="F:protein serine/threonine kinase activity"/>
    <property type="evidence" value="ECO:0007669"/>
    <property type="project" value="UniProtKB-KW"/>
</dbReference>
<dbReference type="PANTHER" id="PTHR43895:SF32">
    <property type="entry name" value="SERINE_THREONINE-PROTEIN KINASE CHK1"/>
    <property type="match status" value="1"/>
</dbReference>
<dbReference type="GO" id="GO:0005524">
    <property type="term" value="F:ATP binding"/>
    <property type="evidence" value="ECO:0007669"/>
    <property type="project" value="UniProtKB-KW"/>
</dbReference>
<dbReference type="Proteomes" id="UP000307440">
    <property type="component" value="Unassembled WGS sequence"/>
</dbReference>
<dbReference type="PIRSF" id="PIRSF000654">
    <property type="entry name" value="Integrin-linked_kinase"/>
    <property type="match status" value="1"/>
</dbReference>
<comment type="catalytic activity">
    <reaction evidence="8">
        <text>L-seryl-[protein] + ATP = O-phospho-L-seryl-[protein] + ADP + H(+)</text>
        <dbReference type="Rhea" id="RHEA:17989"/>
        <dbReference type="Rhea" id="RHEA-COMP:9863"/>
        <dbReference type="Rhea" id="RHEA-COMP:11604"/>
        <dbReference type="ChEBI" id="CHEBI:15378"/>
        <dbReference type="ChEBI" id="CHEBI:29999"/>
        <dbReference type="ChEBI" id="CHEBI:30616"/>
        <dbReference type="ChEBI" id="CHEBI:83421"/>
        <dbReference type="ChEBI" id="CHEBI:456216"/>
        <dbReference type="EC" id="2.7.11.1"/>
    </reaction>
</comment>
<keyword evidence="4" id="KW-0547">Nucleotide-binding</keyword>
<evidence type="ECO:0000259" key="9">
    <source>
        <dbReference type="PROSITE" id="PS50011"/>
    </source>
</evidence>
<accession>A0A5C3KF29</accession>
<dbReference type="GO" id="GO:0007165">
    <property type="term" value="P:signal transduction"/>
    <property type="evidence" value="ECO:0007669"/>
    <property type="project" value="TreeGrafter"/>
</dbReference>
<feature type="non-terminal residue" evidence="10">
    <location>
        <position position="1"/>
    </location>
</feature>
<evidence type="ECO:0000256" key="6">
    <source>
        <dbReference type="ARBA" id="ARBA00022840"/>
    </source>
</evidence>
<dbReference type="PROSITE" id="PS50011">
    <property type="entry name" value="PROTEIN_KINASE_DOM"/>
    <property type="match status" value="1"/>
</dbReference>
<keyword evidence="3" id="KW-0808">Transferase</keyword>
<dbReference type="PROSITE" id="PS00108">
    <property type="entry name" value="PROTEIN_KINASE_ST"/>
    <property type="match status" value="1"/>
</dbReference>
<keyword evidence="2" id="KW-0723">Serine/threonine-protein kinase</keyword>
<evidence type="ECO:0000256" key="7">
    <source>
        <dbReference type="ARBA" id="ARBA00047899"/>
    </source>
</evidence>
<evidence type="ECO:0000256" key="5">
    <source>
        <dbReference type="ARBA" id="ARBA00022777"/>
    </source>
</evidence>
<dbReference type="AlphaFoldDB" id="A0A5C3KF29"/>
<dbReference type="PANTHER" id="PTHR43895">
    <property type="entry name" value="CALCIUM/CALMODULIN-DEPENDENT PROTEIN KINASE KINASE-RELATED"/>
    <property type="match status" value="1"/>
</dbReference>
<sequence length="245" mass="28044">KPKYFALKAQLRAEDGKHGETHLMEADAHRRVANHPNILDLEYVFQDKVNTYFVMEYAPHGSLYQQIFQKHRYVGKDEAIKSVFGQLLDAVTYMHRKGVYHRDLKPQNILCFDEGDRVAICDFGLATSRRVCTEFGSGTKEYMTPESLVKMGRDHSKPYSPAASDVWALAHILLNLVTGRRIWTKASRSNKAYRNYLKAPYTFFLAAHPISAALNELLVQAIDPNPTARLSLKEFKTQFEAIETF</sequence>
<dbReference type="InterPro" id="IPR000719">
    <property type="entry name" value="Prot_kinase_dom"/>
</dbReference>
<dbReference type="InterPro" id="IPR011009">
    <property type="entry name" value="Kinase-like_dom_sf"/>
</dbReference>
<dbReference type="OrthoDB" id="541276at2759"/>